<dbReference type="SUPFAM" id="SSF47413">
    <property type="entry name" value="lambda repressor-like DNA-binding domains"/>
    <property type="match status" value="1"/>
</dbReference>
<dbReference type="Pfam" id="PF01381">
    <property type="entry name" value="HTH_3"/>
    <property type="match status" value="1"/>
</dbReference>
<organism evidence="3">
    <name type="scientific">Myoviridae sp. ctzc413</name>
    <dbReference type="NCBI Taxonomy" id="2826721"/>
    <lineage>
        <taxon>Viruses</taxon>
        <taxon>Duplodnaviria</taxon>
        <taxon>Heunggongvirae</taxon>
        <taxon>Uroviricota</taxon>
        <taxon>Caudoviricetes</taxon>
    </lineage>
</organism>
<accession>A0A8S5NRJ0</accession>
<protein>
    <submittedName>
        <fullName evidence="3">Repressor protein</fullName>
    </submittedName>
</protein>
<dbReference type="InterPro" id="IPR001387">
    <property type="entry name" value="Cro/C1-type_HTH"/>
</dbReference>
<dbReference type="PANTHER" id="PTHR46558">
    <property type="entry name" value="TRACRIPTIONAL REGULATORY PROTEIN-RELATED-RELATED"/>
    <property type="match status" value="1"/>
</dbReference>
<dbReference type="GO" id="GO:0003677">
    <property type="term" value="F:DNA binding"/>
    <property type="evidence" value="ECO:0007669"/>
    <property type="project" value="UniProtKB-KW"/>
</dbReference>
<reference evidence="3" key="1">
    <citation type="journal article" date="2021" name="Proc. Natl. Acad. Sci. U.S.A.">
        <title>A Catalog of Tens of Thousands of Viruses from Human Metagenomes Reveals Hidden Associations with Chronic Diseases.</title>
        <authorList>
            <person name="Tisza M.J."/>
            <person name="Buck C.B."/>
        </authorList>
    </citation>
    <scope>NUCLEOTIDE SEQUENCE</scope>
    <source>
        <strain evidence="3">Ctzc413</strain>
    </source>
</reference>
<dbReference type="EMBL" id="BK015237">
    <property type="protein sequence ID" value="DAD97313.1"/>
    <property type="molecule type" value="Genomic_DNA"/>
</dbReference>
<sequence length="107" mass="12362">MAQFDKILKLLRNEKNMSQQELADALGISKSSINMYERGERQPNFEVLETIADFFNVDIDYLLGRTNKTTKIINPNTIAAHFDGDEYTPEELDEIKAFAEFVKSKRK</sequence>
<feature type="domain" description="HTH cro/C1-type" evidence="2">
    <location>
        <begin position="8"/>
        <end position="62"/>
    </location>
</feature>
<dbReference type="SMART" id="SM00530">
    <property type="entry name" value="HTH_XRE"/>
    <property type="match status" value="1"/>
</dbReference>
<evidence type="ECO:0000313" key="3">
    <source>
        <dbReference type="EMBL" id="DAD97313.1"/>
    </source>
</evidence>
<dbReference type="PROSITE" id="PS50943">
    <property type="entry name" value="HTH_CROC1"/>
    <property type="match status" value="1"/>
</dbReference>
<name>A0A8S5NRJ0_9CAUD</name>
<evidence type="ECO:0000256" key="1">
    <source>
        <dbReference type="ARBA" id="ARBA00023125"/>
    </source>
</evidence>
<proteinExistence type="predicted"/>
<dbReference type="CDD" id="cd00093">
    <property type="entry name" value="HTH_XRE"/>
    <property type="match status" value="1"/>
</dbReference>
<evidence type="ECO:0000259" key="2">
    <source>
        <dbReference type="PROSITE" id="PS50943"/>
    </source>
</evidence>
<dbReference type="InterPro" id="IPR010982">
    <property type="entry name" value="Lambda_DNA-bd_dom_sf"/>
</dbReference>
<keyword evidence="1" id="KW-0238">DNA-binding</keyword>
<dbReference type="PANTHER" id="PTHR46558:SF11">
    <property type="entry name" value="HTH-TYPE TRANSCRIPTIONAL REGULATOR XRE"/>
    <property type="match status" value="1"/>
</dbReference>
<dbReference type="Gene3D" id="1.10.260.40">
    <property type="entry name" value="lambda repressor-like DNA-binding domains"/>
    <property type="match status" value="1"/>
</dbReference>